<feature type="compositionally biased region" description="Polar residues" evidence="1">
    <location>
        <begin position="300"/>
        <end position="312"/>
    </location>
</feature>
<feature type="compositionally biased region" description="Basic and acidic residues" evidence="1">
    <location>
        <begin position="167"/>
        <end position="185"/>
    </location>
</feature>
<feature type="region of interest" description="Disordered" evidence="1">
    <location>
        <begin position="459"/>
        <end position="545"/>
    </location>
</feature>
<dbReference type="OrthoDB" id="120265at2759"/>
<feature type="compositionally biased region" description="Polar residues" evidence="1">
    <location>
        <begin position="467"/>
        <end position="479"/>
    </location>
</feature>
<comment type="caution">
    <text evidence="2">The sequence shown here is derived from an EMBL/GenBank/DDBJ whole genome shotgun (WGS) entry which is preliminary data.</text>
</comment>
<feature type="compositionally biased region" description="Basic and acidic residues" evidence="1">
    <location>
        <begin position="54"/>
        <end position="82"/>
    </location>
</feature>
<proteinExistence type="predicted"/>
<feature type="compositionally biased region" description="Polar residues" evidence="1">
    <location>
        <begin position="271"/>
        <end position="280"/>
    </location>
</feature>
<feature type="compositionally biased region" description="Basic and acidic residues" evidence="1">
    <location>
        <begin position="290"/>
        <end position="299"/>
    </location>
</feature>
<keyword evidence="3" id="KW-1185">Reference proteome</keyword>
<feature type="compositionally biased region" description="Polar residues" evidence="1">
    <location>
        <begin position="535"/>
        <end position="545"/>
    </location>
</feature>
<accession>A0A8T1VAD9</accession>
<gene>
    <name evidence="2" type="ORF">PHYPSEUDO_010301</name>
</gene>
<organism evidence="2 3">
    <name type="scientific">Phytophthora pseudosyringae</name>
    <dbReference type="NCBI Taxonomy" id="221518"/>
    <lineage>
        <taxon>Eukaryota</taxon>
        <taxon>Sar</taxon>
        <taxon>Stramenopiles</taxon>
        <taxon>Oomycota</taxon>
        <taxon>Peronosporomycetes</taxon>
        <taxon>Peronosporales</taxon>
        <taxon>Peronosporaceae</taxon>
        <taxon>Phytophthora</taxon>
    </lineage>
</organism>
<feature type="region of interest" description="Disordered" evidence="1">
    <location>
        <begin position="566"/>
        <end position="593"/>
    </location>
</feature>
<feature type="compositionally biased region" description="Polar residues" evidence="1">
    <location>
        <begin position="321"/>
        <end position="355"/>
    </location>
</feature>
<feature type="compositionally biased region" description="Polar residues" evidence="1">
    <location>
        <begin position="112"/>
        <end position="123"/>
    </location>
</feature>
<feature type="region of interest" description="Disordered" evidence="1">
    <location>
        <begin position="1"/>
        <end position="204"/>
    </location>
</feature>
<feature type="compositionally biased region" description="Basic and acidic residues" evidence="1">
    <location>
        <begin position="235"/>
        <end position="247"/>
    </location>
</feature>
<feature type="compositionally biased region" description="Polar residues" evidence="1">
    <location>
        <begin position="578"/>
        <end position="593"/>
    </location>
</feature>
<feature type="compositionally biased region" description="Low complexity" evidence="1">
    <location>
        <begin position="186"/>
        <end position="195"/>
    </location>
</feature>
<protein>
    <submittedName>
        <fullName evidence="2">Uncharacterized protein</fullName>
    </submittedName>
</protein>
<feature type="compositionally biased region" description="Polar residues" evidence="1">
    <location>
        <begin position="495"/>
        <end position="506"/>
    </location>
</feature>
<reference evidence="2" key="1">
    <citation type="submission" date="2021-02" db="EMBL/GenBank/DDBJ databases">
        <authorList>
            <person name="Palmer J.M."/>
        </authorList>
    </citation>
    <scope>NUCLEOTIDE SEQUENCE</scope>
    <source>
        <strain evidence="2">SCRP734</strain>
    </source>
</reference>
<dbReference type="Proteomes" id="UP000694044">
    <property type="component" value="Unassembled WGS sequence"/>
</dbReference>
<evidence type="ECO:0000313" key="2">
    <source>
        <dbReference type="EMBL" id="KAG7378267.1"/>
    </source>
</evidence>
<evidence type="ECO:0000256" key="1">
    <source>
        <dbReference type="SAM" id="MobiDB-lite"/>
    </source>
</evidence>
<evidence type="ECO:0000313" key="3">
    <source>
        <dbReference type="Proteomes" id="UP000694044"/>
    </source>
</evidence>
<feature type="compositionally biased region" description="Polar residues" evidence="1">
    <location>
        <begin position="90"/>
        <end position="105"/>
    </location>
</feature>
<sequence>MPLGNDSRPSRRPMPRQLDMSGWSMDSSSATQDRGPVRSACRSSREADGFSYRKTREAPDRFDSFRENEYQPRRSSTREESPRPFGGRPTRTSEYEASSFSSGRSTTRDNTFDSAFPSTSIGSSGDFPRVGSSSATSRSDRENRHDNQSEVDDHPIRRDHMRRSYSTHHDSPRRTSEHSDTRDAEASSYAGGAESFTSRTSFGYLRSGSFADSSLYDGKADLIREAESPVAVRLENVKASRNADKGPTRTAPEIETSSLASGFENQDEHPSPTNSETSIPPTSPASECDSVAKRIRDRYPTQSIPSPVSSDRSTVRRRASSPCSSVSTTTRTYASRGSTTRSKTSDSPQRAAQSAMSDLREDLYAFRKQMREVFIRVEDMVDVHRSFFKSEPSTGSPVFREELQQEAEQLANEAFEQLADLRLHFTRLAKDFQRADPPAYERPVPNRERKTRLLVAASPVRAHHAASTHSSDDGNTSVKGSELPEDDGSDRLSVASDNNDEASTMEPSPIIRNLARVDSDDEDAPTAIMPDSKRTTASTYLSSQLQSRWRKNSSVDSASVAMSDISERMRPPRGRSPSIVSDASSLPDQCSKASETDANGIFRDFDKRMEQIRCSLNAIASGKKPRAQCSTNVAAAAASTAGGAGSPIRAMMDATRTGPTLREASRISRRLACDGDANVGDHRRAGGGREAELHQLLQELNDINAGNADDDD</sequence>
<feature type="compositionally biased region" description="Basic and acidic residues" evidence="1">
    <location>
        <begin position="138"/>
        <end position="158"/>
    </location>
</feature>
<dbReference type="EMBL" id="JAGDFM010000438">
    <property type="protein sequence ID" value="KAG7378267.1"/>
    <property type="molecule type" value="Genomic_DNA"/>
</dbReference>
<dbReference type="AlphaFoldDB" id="A0A8T1VAD9"/>
<name>A0A8T1VAD9_9STRA</name>
<feature type="region of interest" description="Disordered" evidence="1">
    <location>
        <begin position="234"/>
        <end position="355"/>
    </location>
</feature>
<feature type="compositionally biased region" description="Polar residues" evidence="1">
    <location>
        <begin position="255"/>
        <end position="264"/>
    </location>
</feature>